<proteinExistence type="predicted"/>
<keyword evidence="3" id="KW-1185">Reference proteome</keyword>
<dbReference type="RefSeq" id="XP_001310437.1">
    <property type="nucleotide sequence ID" value="XM_001310436.1"/>
</dbReference>
<evidence type="ECO:0000313" key="2">
    <source>
        <dbReference type="EMBL" id="EAX97507.1"/>
    </source>
</evidence>
<reference evidence="2" key="2">
    <citation type="journal article" date="2007" name="Science">
        <title>Draft genome sequence of the sexually transmitted pathogen Trichomonas vaginalis.</title>
        <authorList>
            <person name="Carlton J.M."/>
            <person name="Hirt R.P."/>
            <person name="Silva J.C."/>
            <person name="Delcher A.L."/>
            <person name="Schatz M."/>
            <person name="Zhao Q."/>
            <person name="Wortman J.R."/>
            <person name="Bidwell S.L."/>
            <person name="Alsmark U.C.M."/>
            <person name="Besteiro S."/>
            <person name="Sicheritz-Ponten T."/>
            <person name="Noel C.J."/>
            <person name="Dacks J.B."/>
            <person name="Foster P.G."/>
            <person name="Simillion C."/>
            <person name="Van de Peer Y."/>
            <person name="Miranda-Saavedra D."/>
            <person name="Barton G.J."/>
            <person name="Westrop G.D."/>
            <person name="Mueller S."/>
            <person name="Dessi D."/>
            <person name="Fiori P.L."/>
            <person name="Ren Q."/>
            <person name="Paulsen I."/>
            <person name="Zhang H."/>
            <person name="Bastida-Corcuera F.D."/>
            <person name="Simoes-Barbosa A."/>
            <person name="Brown M.T."/>
            <person name="Hayes R.D."/>
            <person name="Mukherjee M."/>
            <person name="Okumura C.Y."/>
            <person name="Schneider R."/>
            <person name="Smith A.J."/>
            <person name="Vanacova S."/>
            <person name="Villalvazo M."/>
            <person name="Haas B.J."/>
            <person name="Pertea M."/>
            <person name="Feldblyum T.V."/>
            <person name="Utterback T.R."/>
            <person name="Shu C.L."/>
            <person name="Osoegawa K."/>
            <person name="de Jong P.J."/>
            <person name="Hrdy I."/>
            <person name="Horvathova L."/>
            <person name="Zubacova Z."/>
            <person name="Dolezal P."/>
            <person name="Malik S.B."/>
            <person name="Logsdon J.M. Jr."/>
            <person name="Henze K."/>
            <person name="Gupta A."/>
            <person name="Wang C.C."/>
            <person name="Dunne R.L."/>
            <person name="Upcroft J.A."/>
            <person name="Upcroft P."/>
            <person name="White O."/>
            <person name="Salzberg S.L."/>
            <person name="Tang P."/>
            <person name="Chiu C.-H."/>
            <person name="Lee Y.-S."/>
            <person name="Embley T.M."/>
            <person name="Coombs G.H."/>
            <person name="Mottram J.C."/>
            <person name="Tachezy J."/>
            <person name="Fraser-Liggett C.M."/>
            <person name="Johnson P.J."/>
        </authorList>
    </citation>
    <scope>NUCLEOTIDE SEQUENCE [LARGE SCALE GENOMIC DNA]</scope>
    <source>
        <strain evidence="2">G3</strain>
    </source>
</reference>
<dbReference type="Proteomes" id="UP000001542">
    <property type="component" value="Unassembled WGS sequence"/>
</dbReference>
<feature type="region of interest" description="Disordered" evidence="1">
    <location>
        <begin position="80"/>
        <end position="116"/>
    </location>
</feature>
<feature type="region of interest" description="Disordered" evidence="1">
    <location>
        <begin position="1"/>
        <end position="30"/>
    </location>
</feature>
<reference evidence="2" key="1">
    <citation type="submission" date="2006-10" db="EMBL/GenBank/DDBJ databases">
        <authorList>
            <person name="Amadeo P."/>
            <person name="Zhao Q."/>
            <person name="Wortman J."/>
            <person name="Fraser-Liggett C."/>
            <person name="Carlton J."/>
        </authorList>
    </citation>
    <scope>NUCLEOTIDE SEQUENCE</scope>
    <source>
        <strain evidence="2">G3</strain>
    </source>
</reference>
<feature type="compositionally biased region" description="Low complexity" evidence="1">
    <location>
        <begin position="85"/>
        <end position="98"/>
    </location>
</feature>
<dbReference type="EMBL" id="DS113712">
    <property type="protein sequence ID" value="EAX97507.1"/>
    <property type="molecule type" value="Genomic_DNA"/>
</dbReference>
<evidence type="ECO:0000256" key="1">
    <source>
        <dbReference type="SAM" id="MobiDB-lite"/>
    </source>
</evidence>
<dbReference type="VEuPathDB" id="TrichDB:TVAGG3_0646320"/>
<dbReference type="InParanoid" id="A2FC50"/>
<evidence type="ECO:0000313" key="3">
    <source>
        <dbReference type="Proteomes" id="UP000001542"/>
    </source>
</evidence>
<dbReference type="KEGG" id="tva:4755300"/>
<name>A2FC50_TRIV3</name>
<organism evidence="2 3">
    <name type="scientific">Trichomonas vaginalis (strain ATCC PRA-98 / G3)</name>
    <dbReference type="NCBI Taxonomy" id="412133"/>
    <lineage>
        <taxon>Eukaryota</taxon>
        <taxon>Metamonada</taxon>
        <taxon>Parabasalia</taxon>
        <taxon>Trichomonadida</taxon>
        <taxon>Trichomonadidae</taxon>
        <taxon>Trichomonas</taxon>
    </lineage>
</organism>
<protein>
    <submittedName>
        <fullName evidence="2">Uncharacterized protein</fullName>
    </submittedName>
</protein>
<accession>A2FC50</accession>
<dbReference type="VEuPathDB" id="TrichDB:TVAG_429430"/>
<gene>
    <name evidence="2" type="ORF">TVAG_429430</name>
</gene>
<sequence length="258" mass="29620">MNREERKSKSSLKSAKWLAGGLKGPDTKIKKEKPGVSVTFTDEEMDMLKQYYKEDSDEHHAERDKPISYMSSKVQLQLKEKRISQKAAAQARADSSDSPYKTTEASGFDDEVISPRNDFDYDSNEFFDFGQRRSFDKNQKSKADEDPLSLQSSAQIMKEQAWAHIHEQNSESNYTNSNNFRSTYSKGIGSSEPHRKISVGRKRILNIIEQSAKPEERGKLFNDKPVQELNTSYTAQQFRNYLIQQNLDVPAVLDNIPY</sequence>
<dbReference type="AlphaFoldDB" id="A2FC50"/>